<dbReference type="Pfam" id="PF00561">
    <property type="entry name" value="Abhydrolase_1"/>
    <property type="match status" value="1"/>
</dbReference>
<evidence type="ECO:0000313" key="3">
    <source>
        <dbReference type="EMBL" id="PHK50479.1"/>
    </source>
</evidence>
<reference evidence="3" key="3">
    <citation type="submission" date="2017-10" db="EMBL/GenBank/DDBJ databases">
        <authorList>
            <person name="Vrbovska V."/>
            <person name="Kovarovic V."/>
            <person name="Indrakova A."/>
        </authorList>
    </citation>
    <scope>NUCLEOTIDE SEQUENCE</scope>
    <source>
        <strain evidence="3">CCM 8730</strain>
    </source>
</reference>
<feature type="domain" description="AB hydrolase-1" evidence="2">
    <location>
        <begin position="21"/>
        <end position="238"/>
    </location>
</feature>
<keyword evidence="6" id="KW-1185">Reference proteome</keyword>
<dbReference type="OrthoDB" id="9808398at2"/>
<dbReference type="InterPro" id="IPR050266">
    <property type="entry name" value="AB_hydrolase_sf"/>
</dbReference>
<organism evidence="3 5">
    <name type="scientific">Staphylococcus edaphicus</name>
    <dbReference type="NCBI Taxonomy" id="1955013"/>
    <lineage>
        <taxon>Bacteria</taxon>
        <taxon>Bacillati</taxon>
        <taxon>Bacillota</taxon>
        <taxon>Bacilli</taxon>
        <taxon>Bacillales</taxon>
        <taxon>Staphylococcaceae</taxon>
        <taxon>Staphylococcus</taxon>
    </lineage>
</organism>
<dbReference type="SUPFAM" id="SSF53474">
    <property type="entry name" value="alpha/beta-Hydrolases"/>
    <property type="match status" value="1"/>
</dbReference>
<evidence type="ECO:0000313" key="4">
    <source>
        <dbReference type="EMBL" id="UQW81164.1"/>
    </source>
</evidence>
<evidence type="ECO:0000313" key="6">
    <source>
        <dbReference type="Proteomes" id="UP001056588"/>
    </source>
</evidence>
<dbReference type="Proteomes" id="UP001056588">
    <property type="component" value="Chromosome"/>
</dbReference>
<reference evidence="3" key="1">
    <citation type="journal article" date="2017" name="Appl. Environ. Microbiol.">
        <title>Staphylococcus edaphicus sp. nov., isolated in Antarctica, harbours mecC gene and genomic islands with suspected role in adaptation to extreme environment.</title>
        <authorList>
            <person name="Pantucek R."/>
            <person name="Sedlacek I."/>
            <person name="Indrakova A."/>
            <person name="Vrbovska V."/>
            <person name="Maslanova I."/>
            <person name="Kovarovic V."/>
            <person name="Svec P."/>
            <person name="Kralova S."/>
            <person name="Kristofova L."/>
            <person name="Keklakova J."/>
            <person name="Petras P."/>
            <person name="Doskar J."/>
        </authorList>
    </citation>
    <scope>NUCLEOTIDE SEQUENCE</scope>
    <source>
        <strain evidence="3">CCM 8730</strain>
    </source>
</reference>
<proteinExistence type="predicted"/>
<reference evidence="5" key="2">
    <citation type="submission" date="2017-10" db="EMBL/GenBank/DDBJ databases">
        <title>Staphylococcus edaphicus sp. nov., isolated in Antarctica, harbouring mecC gene and genomic islands essential in adaptation to extreme environment.</title>
        <authorList>
            <person name="Pantucek R."/>
            <person name="Sedlacek I."/>
            <person name="Indrakova A."/>
            <person name="Vrbovska V."/>
            <person name="Maslanova I."/>
            <person name="Kovarovic V."/>
            <person name="Svec P."/>
            <person name="Kralova S."/>
            <person name="Kristofova L."/>
            <person name="Keklakova J."/>
            <person name="Petras P."/>
            <person name="Doskar J."/>
        </authorList>
    </citation>
    <scope>NUCLEOTIDE SEQUENCE [LARGE SCALE GENOMIC DNA]</scope>
    <source>
        <strain evidence="5">CCM 5085</strain>
    </source>
</reference>
<evidence type="ECO:0000256" key="1">
    <source>
        <dbReference type="ARBA" id="ARBA00022801"/>
    </source>
</evidence>
<dbReference type="PANTHER" id="PTHR43798">
    <property type="entry name" value="MONOACYLGLYCEROL LIPASE"/>
    <property type="match status" value="1"/>
</dbReference>
<dbReference type="RefSeq" id="WP_099089557.1">
    <property type="nucleotide sequence ID" value="NZ_CP093217.1"/>
</dbReference>
<dbReference type="GO" id="GO:0016787">
    <property type="term" value="F:hydrolase activity"/>
    <property type="evidence" value="ECO:0007669"/>
    <property type="project" value="UniProtKB-KW"/>
</dbReference>
<reference evidence="4" key="4">
    <citation type="submission" date="2022-03" db="EMBL/GenBank/DDBJ databases">
        <title>Complete Genome Sequence of Staphylococcus edaphicus strain CCM 8731.</title>
        <authorList>
            <person name="Rimmer C.O."/>
            <person name="Thomas J.C."/>
        </authorList>
    </citation>
    <scope>NUCLEOTIDE SEQUENCE</scope>
    <source>
        <strain evidence="4">CCM 8731</strain>
    </source>
</reference>
<protein>
    <submittedName>
        <fullName evidence="3">Alpha/beta hydrolase</fullName>
    </submittedName>
</protein>
<dbReference type="PRINTS" id="PR00111">
    <property type="entry name" value="ABHYDROLASE"/>
</dbReference>
<keyword evidence="1 3" id="KW-0378">Hydrolase</keyword>
<evidence type="ECO:0000259" key="2">
    <source>
        <dbReference type="Pfam" id="PF00561"/>
    </source>
</evidence>
<dbReference type="EMBL" id="CP093217">
    <property type="protein sequence ID" value="UQW81164.1"/>
    <property type="molecule type" value="Genomic_DNA"/>
</dbReference>
<dbReference type="InterPro" id="IPR000073">
    <property type="entry name" value="AB_hydrolase_1"/>
</dbReference>
<dbReference type="Proteomes" id="UP000223828">
    <property type="component" value="Unassembled WGS sequence"/>
</dbReference>
<gene>
    <name evidence="3" type="ORF">BTJ66_03235</name>
    <name evidence="4" type="ORF">MNY58_11355</name>
</gene>
<dbReference type="PANTHER" id="PTHR43798:SF31">
    <property type="entry name" value="AB HYDROLASE SUPERFAMILY PROTEIN YCLE"/>
    <property type="match status" value="1"/>
</dbReference>
<dbReference type="InterPro" id="IPR029058">
    <property type="entry name" value="AB_hydrolase_fold"/>
</dbReference>
<dbReference type="EMBL" id="MRZN01000003">
    <property type="protein sequence ID" value="PHK50479.1"/>
    <property type="molecule type" value="Genomic_DNA"/>
</dbReference>
<accession>A0A2C6WQ17</accession>
<dbReference type="AlphaFoldDB" id="A0A2C6WQ17"/>
<dbReference type="Gene3D" id="3.40.50.1820">
    <property type="entry name" value="alpha/beta hydrolase"/>
    <property type="match status" value="1"/>
</dbReference>
<dbReference type="GO" id="GO:0016020">
    <property type="term" value="C:membrane"/>
    <property type="evidence" value="ECO:0007669"/>
    <property type="project" value="TreeGrafter"/>
</dbReference>
<evidence type="ECO:0000313" key="5">
    <source>
        <dbReference type="Proteomes" id="UP000223828"/>
    </source>
</evidence>
<name>A0A2C6WQ17_9STAP</name>
<sequence length="266" mass="30452">MNLFTTSDDIALNYRTSGEGNAIVMIHTAFDNLTVFDTIEEKFNQDNQVILIDLRGHGYSDKPHQIDFKEYAEDVKELLDYLYVTQASLIGHELGGSVACAFAAMYPEMADSVTLVNPTLLDDMSPEERLYRKYAKQIRNWDKEEQQKFLDKHLYYSKRKAKKFLKHVDDTNGIATQAELDAVKASFNDNHIMSYLSEMDIPTLIIAGQHGERTTIVEAKEVGDFIGEVQFVTFTASGLYPFVEEKDKFVDNVLKFIKENEKELTF</sequence>